<keyword evidence="2" id="KW-0732">Signal</keyword>
<dbReference type="Proteomes" id="UP000595362">
    <property type="component" value="Chromosome"/>
</dbReference>
<dbReference type="SUPFAM" id="SSF48239">
    <property type="entry name" value="Terpenoid cyclases/Protein prenyltransferases"/>
    <property type="match status" value="1"/>
</dbReference>
<organism evidence="5 6">
    <name type="scientific">Micavibrio aeruginosavorus</name>
    <dbReference type="NCBI Taxonomy" id="349221"/>
    <lineage>
        <taxon>Bacteria</taxon>
        <taxon>Pseudomonadati</taxon>
        <taxon>Bdellovibrionota</taxon>
        <taxon>Bdellovibrionia</taxon>
        <taxon>Bdellovibrionales</taxon>
        <taxon>Pseudobdellovibrionaceae</taxon>
        <taxon>Micavibrio</taxon>
    </lineage>
</organism>
<reference evidence="5 6" key="1">
    <citation type="submission" date="2020-07" db="EMBL/GenBank/DDBJ databases">
        <title>Huge and variable diversity of episymbiotic CPR bacteria and DPANN archaea in groundwater ecosystems.</title>
        <authorList>
            <person name="He C.Y."/>
            <person name="Keren R."/>
            <person name="Whittaker M."/>
            <person name="Farag I.F."/>
            <person name="Doudna J."/>
            <person name="Cate J.H.D."/>
            <person name="Banfield J.F."/>
        </authorList>
    </citation>
    <scope>NUCLEOTIDE SEQUENCE [LARGE SCALE GENOMIC DNA]</scope>
    <source>
        <strain evidence="5">NC_groundwater_70_Ag_B-0.1um_54_66</strain>
    </source>
</reference>
<dbReference type="InterPro" id="IPR001599">
    <property type="entry name" value="Macroglobln_a2"/>
</dbReference>
<proteinExistence type="inferred from homology"/>
<evidence type="ECO:0000313" key="6">
    <source>
        <dbReference type="Proteomes" id="UP000595362"/>
    </source>
</evidence>
<dbReference type="EMBL" id="CP066681">
    <property type="protein sequence ID" value="QQG35802.1"/>
    <property type="molecule type" value="Genomic_DNA"/>
</dbReference>
<dbReference type="InterPro" id="IPR041246">
    <property type="entry name" value="Bact_MG10"/>
</dbReference>
<feature type="domain" description="Alpha-2-macroglobulin bait region" evidence="3">
    <location>
        <begin position="1000"/>
        <end position="1157"/>
    </location>
</feature>
<dbReference type="GO" id="GO:0004866">
    <property type="term" value="F:endopeptidase inhibitor activity"/>
    <property type="evidence" value="ECO:0007669"/>
    <property type="project" value="InterPro"/>
</dbReference>
<sequence>MRIPFILLLAIVLFTLSGPAWAQNRQAVEIVRVTPQGEDVPAARQIVVEFNRPIVPLGRMERKAEELGVIVKPELDCDWRWINTATLACNLDDEDSLKPSTRYELSFDQTIRALDGASLAQGYRHGFVTQRPEISYYNFHTWRGAAHPVIRIVFNQAVTEQSVRKHLFFQMSSGKPLRQAVDIRPDEMEAEAPVIAGNAVARRTWLVEPARDLPEDSRLSLRMEPGLISTEGPEASVTDRDIVVFDTYPDFRFVGVRCTNINNVEILIEVGKDQTAGQLCHPLRPVSLAFTAPILRSEVKENINLSPDLSGGRNNYNPWGDENRDWSYLGYPHEKGRYYYVGFPVGLKAAQSYSLMVPGKRPGIGAMIAQMVGRNVNEGMQDEFGRTLMKPVVMSFSTSHRPPNFEAPYKEVVLEKQVDSDLPFYVNNLASYQFNYTRLNALGVQTGQSYARTVPSPEDVQFAVPFGVREMLGGKPGILYGHVATEPEVSAYGPESRRLFAQVTPYHVHAKMGHYESLLWVVDFSTGQPVEGATVTLYKDELSDLSLPDTPYAVVKTDKDGMAKLPGLAQVDPDLVLTNSWRDSDARLFIRVDKGEDMALLPLSYDFYIDTWRASNETIWAVNRKKYGHVSSWGMTAQGVYRTGDTIQYKIFVRDHNNQTLVAPPRDVTYSLELTDPAGKVVLTQDNVTLSEFGALTGEYSVPKKGAVGWYEFKLGLKSPNEEPVYLYPLSVLVSDFTPAPFRVSAHMSGDRFKAGDDVEILADAKMHAGGAYTDAAIRVTALVTSQWWYEPDHPLAQGFRFDSFQDGRDSEQIFQKSEALDDQGEWKTVLHLPELKIAYGKLSLEASVQDDRGKSVAATAQADYFGVDRLVGIKSSQWVYEANKPVTLPVLVLNDKGQPAAGTSVKVSFEKEIVHTARVKGAGNAYLSDITTEWQPIDVCEHVSKVEPQECNFLPEKGGTYRAVAQIVDSAGRGHRTTQGLWVTGDDYVQWNTEGDTALPIVPEKGEYRIGDTARYLIKNPYPGAKALVTIERYGVMDSFVTTLEGSAPTIEFPVKPDYMPGYYLSVIVMSPRVEAAPAEEGQIDMGKPAFRMGYVTVPVRDPVKEMQIDVKGAQEVYRPRDKVQVNIHAQPRLEQEAKEPVELTVAVVDEAVFDLINGGRNAYDPYRGFYNLESLDLRNYSLMMRLTGRQKFEKKGANPGGDGGVDVDMRTLFKYVSYWNPGLPTDADGNARIEFKAPDNLTGWRVLVLAVTPGERMGLGEGAFKVNRPTEIRPVMPNQVREGDSFSAGFSVMNRTDATRTIRVSIEADGDIEKEAEAGKVEEVSLEPYKRAVIYLPLHAAILPASREVQEGVIHFTVTAADGTDSDALAYELPVYKSRVIDVSANYGSTVDPKIQEIIRFPDHIYTDEGGVEVVLSPSVIANLSGAFRYMRDYPYTCWEQRLTRGVMASHYLKLSSYLPDDLVWEESKVLPQETLDAAIDYQTPGGGMAYFKALDEYADPYLSAYTALAFGWLAKAGYQVPENVEKKLHDYLLNILKQEAFPQFYDAGMTSTVRAVALAALANAGKISKDDVLRYETHVKNMSLFGKAHYMQAALAVNIENEIVRDVANMILSSGQESGGKLSFNETLDNGYARILSTPLRDNCAVLGSFMNYASTEEGNLLIGDKPFKIVRTITASRGSRDYWENTQENMFCMAALVDYAEAYESEQPQMKIKTSLDQKSLGDASFSSYRDEARKLIYEIQDGDSGRQATLEIDREGQGRLYYATRMKYAIKADAYQDLNAGMELHREYSVKKDGVWALLKEEEKISRGDIVRVDLFLNLPTARNFVVVHDPLPGGLETVNRDLATASGVDAQEGVFDEAGGSFWFRHGDWHDYGYSRWSFHLKEMRHDSVNFYADWLEAGNYHLSYVAQAIADGEFHAPASRAEEMYDPDIYARGLGRTLMVGNGKP</sequence>
<dbReference type="Gene3D" id="2.60.40.1930">
    <property type="match status" value="1"/>
</dbReference>
<dbReference type="Pfam" id="PF01835">
    <property type="entry name" value="MG2"/>
    <property type="match status" value="1"/>
</dbReference>
<dbReference type="Gene3D" id="1.50.10.20">
    <property type="match status" value="1"/>
</dbReference>
<dbReference type="InterPro" id="IPR011625">
    <property type="entry name" value="A2M_N_BRD"/>
</dbReference>
<evidence type="ECO:0000313" key="5">
    <source>
        <dbReference type="EMBL" id="QQG35802.1"/>
    </source>
</evidence>
<comment type="similarity">
    <text evidence="1">Belongs to the protease inhibitor I39 (alpha-2-macroglobulin) family. Bacterial alpha-2-macroglobulin subfamily.</text>
</comment>
<dbReference type="SMART" id="SM01360">
    <property type="entry name" value="A2M"/>
    <property type="match status" value="1"/>
</dbReference>
<evidence type="ECO:0000256" key="2">
    <source>
        <dbReference type="SAM" id="SignalP"/>
    </source>
</evidence>
<name>A0A7T5R1K1_9BACT</name>
<dbReference type="Pfam" id="PF17973">
    <property type="entry name" value="bMG10"/>
    <property type="match status" value="1"/>
</dbReference>
<feature type="chain" id="PRO_5032781706" evidence="2">
    <location>
        <begin position="23"/>
        <end position="1952"/>
    </location>
</feature>
<feature type="signal peptide" evidence="2">
    <location>
        <begin position="1"/>
        <end position="22"/>
    </location>
</feature>
<protein>
    <submittedName>
        <fullName evidence="5">Large extracellular alpha-helical protein</fullName>
    </submittedName>
</protein>
<feature type="domain" description="Alpha-2-macroglobulin" evidence="4">
    <location>
        <begin position="1219"/>
        <end position="1308"/>
    </location>
</feature>
<dbReference type="PANTHER" id="PTHR40094">
    <property type="entry name" value="ALPHA-2-MACROGLOBULIN HOMOLOG"/>
    <property type="match status" value="1"/>
</dbReference>
<dbReference type="Pfam" id="PF00207">
    <property type="entry name" value="A2M"/>
    <property type="match status" value="1"/>
</dbReference>
<evidence type="ECO:0000256" key="1">
    <source>
        <dbReference type="ARBA" id="ARBA00010556"/>
    </source>
</evidence>
<accession>A0A7T5R1K1</accession>
<dbReference type="InterPro" id="IPR008930">
    <property type="entry name" value="Terpenoid_cyclase/PrenylTrfase"/>
</dbReference>
<dbReference type="Pfam" id="PF07703">
    <property type="entry name" value="A2M_BRD"/>
    <property type="match status" value="1"/>
</dbReference>
<evidence type="ECO:0000259" key="4">
    <source>
        <dbReference type="SMART" id="SM01360"/>
    </source>
</evidence>
<dbReference type="InterPro" id="IPR002890">
    <property type="entry name" value="MG2"/>
</dbReference>
<evidence type="ECO:0000259" key="3">
    <source>
        <dbReference type="SMART" id="SM01359"/>
    </source>
</evidence>
<dbReference type="Gene3D" id="2.60.40.3710">
    <property type="match status" value="1"/>
</dbReference>
<dbReference type="InterPro" id="IPR051802">
    <property type="entry name" value="YfhM-like"/>
</dbReference>
<dbReference type="SMART" id="SM01359">
    <property type="entry name" value="A2M_N_2"/>
    <property type="match status" value="1"/>
</dbReference>
<gene>
    <name evidence="5" type="ORF">HYS17_09880</name>
</gene>
<dbReference type="PANTHER" id="PTHR40094:SF1">
    <property type="entry name" value="UBIQUITIN DOMAIN-CONTAINING PROTEIN"/>
    <property type="match status" value="1"/>
</dbReference>